<evidence type="ECO:0000313" key="1">
    <source>
        <dbReference type="EMBL" id="AYV84897.1"/>
    </source>
</evidence>
<sequence>MAEEKKVVYGTTFTPVVLDMMRSFGVGVDIVPCECPFCANMHNKDYPYCSKECTGFDAIVKPGYGSWFKITNQKCSHIHSKCQVGECDSQRKQNFIDPEKDVIRPHYPQPFCEAHLPKCSCGNSRFTTSKLEMKYPLSAEDLALFNPLCAKCFLACPIAGCKDLRPYKRLVVDDKYEYELTPSCKTHSTPEPVKGTDVVKS</sequence>
<proteinExistence type="predicted"/>
<organism evidence="1">
    <name type="scientific">Hyperionvirus sp</name>
    <dbReference type="NCBI Taxonomy" id="2487770"/>
    <lineage>
        <taxon>Viruses</taxon>
        <taxon>Varidnaviria</taxon>
        <taxon>Bamfordvirae</taxon>
        <taxon>Nucleocytoviricota</taxon>
        <taxon>Megaviricetes</taxon>
        <taxon>Imitervirales</taxon>
        <taxon>Mimiviridae</taxon>
        <taxon>Klosneuvirinae</taxon>
    </lineage>
</organism>
<accession>A0A3G5ACL4</accession>
<dbReference type="EMBL" id="MK072433">
    <property type="protein sequence ID" value="AYV84897.1"/>
    <property type="molecule type" value="Genomic_DNA"/>
</dbReference>
<reference evidence="1" key="1">
    <citation type="submission" date="2018-10" db="EMBL/GenBank/DDBJ databases">
        <title>Hidden diversity of soil giant viruses.</title>
        <authorList>
            <person name="Schulz F."/>
            <person name="Alteio L."/>
            <person name="Goudeau D."/>
            <person name="Ryan E.M."/>
            <person name="Malmstrom R.R."/>
            <person name="Blanchard J."/>
            <person name="Woyke T."/>
        </authorList>
    </citation>
    <scope>NUCLEOTIDE SEQUENCE</scope>
    <source>
        <strain evidence="1">HYV1</strain>
    </source>
</reference>
<gene>
    <name evidence="1" type="ORF">Hyperionvirus51_4</name>
</gene>
<name>A0A3G5ACL4_9VIRU</name>
<protein>
    <submittedName>
        <fullName evidence="1">Uncharacterized protein</fullName>
    </submittedName>
</protein>